<reference evidence="1" key="1">
    <citation type="submission" date="2018-02" db="EMBL/GenBank/DDBJ databases">
        <title>Rhizophora mucronata_Transcriptome.</title>
        <authorList>
            <person name="Meera S.P."/>
            <person name="Sreeshan A."/>
            <person name="Augustine A."/>
        </authorList>
    </citation>
    <scope>NUCLEOTIDE SEQUENCE</scope>
    <source>
        <tissue evidence="1">Leaf</tissue>
    </source>
</reference>
<evidence type="ECO:0000313" key="1">
    <source>
        <dbReference type="EMBL" id="MBX39317.1"/>
    </source>
</evidence>
<protein>
    <submittedName>
        <fullName evidence="1">Uncharacterized protein</fullName>
    </submittedName>
</protein>
<proteinExistence type="predicted"/>
<dbReference type="AlphaFoldDB" id="A0A2P2NA09"/>
<organism evidence="1">
    <name type="scientific">Rhizophora mucronata</name>
    <name type="common">Asiatic mangrove</name>
    <dbReference type="NCBI Taxonomy" id="61149"/>
    <lineage>
        <taxon>Eukaryota</taxon>
        <taxon>Viridiplantae</taxon>
        <taxon>Streptophyta</taxon>
        <taxon>Embryophyta</taxon>
        <taxon>Tracheophyta</taxon>
        <taxon>Spermatophyta</taxon>
        <taxon>Magnoliopsida</taxon>
        <taxon>eudicotyledons</taxon>
        <taxon>Gunneridae</taxon>
        <taxon>Pentapetalae</taxon>
        <taxon>rosids</taxon>
        <taxon>fabids</taxon>
        <taxon>Malpighiales</taxon>
        <taxon>Rhizophoraceae</taxon>
        <taxon>Rhizophora</taxon>
    </lineage>
</organism>
<accession>A0A2P2NA09</accession>
<dbReference type="EMBL" id="GGEC01058833">
    <property type="protein sequence ID" value="MBX39317.1"/>
    <property type="molecule type" value="Transcribed_RNA"/>
</dbReference>
<sequence length="27" mass="2879">MVSIKSLELSPATIFFPSSAIIKKASI</sequence>
<name>A0A2P2NA09_RHIMU</name>